<dbReference type="InterPro" id="IPR016925">
    <property type="entry name" value="UCP029570"/>
</dbReference>
<dbReference type="AlphaFoldDB" id="A0A497XPR3"/>
<dbReference type="PIRSF" id="PIRSF029570">
    <property type="entry name" value="UCP029570"/>
    <property type="match status" value="1"/>
</dbReference>
<gene>
    <name evidence="2" type="ORF">BCF55_0373</name>
</gene>
<proteinExistence type="predicted"/>
<evidence type="ECO:0000313" key="3">
    <source>
        <dbReference type="Proteomes" id="UP000267841"/>
    </source>
</evidence>
<dbReference type="SUPFAM" id="SSF51445">
    <property type="entry name" value="(Trans)glycosidases"/>
    <property type="match status" value="1"/>
</dbReference>
<reference evidence="2 3" key="1">
    <citation type="submission" date="2018-10" db="EMBL/GenBank/DDBJ databases">
        <title>Genomic Encyclopedia of Archaeal and Bacterial Type Strains, Phase II (KMG-II): from individual species to whole genera.</title>
        <authorList>
            <person name="Goeker M."/>
        </authorList>
    </citation>
    <scope>NUCLEOTIDE SEQUENCE [LARGE SCALE GENOMIC DNA]</scope>
    <source>
        <strain evidence="2 3">DSM 16510</strain>
    </source>
</reference>
<dbReference type="PRINTS" id="PR01545">
    <property type="entry name" value="THEMAYE10DUF"/>
</dbReference>
<dbReference type="InterPro" id="IPR017853">
    <property type="entry name" value="GH"/>
</dbReference>
<dbReference type="Pfam" id="PF03537">
    <property type="entry name" value="Glyco_hydro_114"/>
    <property type="match status" value="1"/>
</dbReference>
<dbReference type="Gene3D" id="3.20.20.70">
    <property type="entry name" value="Aldolase class I"/>
    <property type="match status" value="1"/>
</dbReference>
<dbReference type="PANTHER" id="PTHR35882:SF2">
    <property type="entry name" value="PELA"/>
    <property type="match status" value="1"/>
</dbReference>
<dbReference type="InterPro" id="IPR016062">
    <property type="entry name" value="TM1410-rel"/>
</dbReference>
<dbReference type="InterPro" id="IPR013785">
    <property type="entry name" value="Aldolase_TIM"/>
</dbReference>
<keyword evidence="3" id="KW-1185">Reference proteome</keyword>
<dbReference type="EMBL" id="RCCJ01000001">
    <property type="protein sequence ID" value="RLJ70109.1"/>
    <property type="molecule type" value="Genomic_DNA"/>
</dbReference>
<feature type="domain" description="Glycoside-hydrolase family GH114 TIM-barrel" evidence="1">
    <location>
        <begin position="66"/>
        <end position="267"/>
    </location>
</feature>
<name>A0A497XPR3_9AQUI</name>
<evidence type="ECO:0000313" key="2">
    <source>
        <dbReference type="EMBL" id="RLJ70109.1"/>
    </source>
</evidence>
<dbReference type="InterPro" id="IPR004352">
    <property type="entry name" value="GH114_TIM-barrel"/>
</dbReference>
<sequence>MRYITGLLCLLISFTLSFANSPKCVLFLYHHKIFPEEILHTYDWIILDADSPIMEVIKNKSFYLRRNSKLIGYISVGEIEKFRNYYEDIKKYAIGKNPVWDSYIADLRKEGYVNYILDVVAKRIADSGFDGFFLDTLDSYKLAVKPEEYVEFERAEVELIKNLRARYPDKLIILNRGEEILERVHNLINGVVAESLFRGLGKEREYGEVTEEERGYLLKYLSRAKSYGLPVVVIDYADPKDRKLAKELVSKIKALGFIPYVADRELSRIGHSECDLIPRRVILLYDSSVFKVRQVADVNRLIQMPLEYLGFIPEIYDVNEELPEVYPEAGYLGVVSMGISHRSVNLDRWLLKAKEEGLRLFFIEDFPFSNDEVFKSFGLKVERNRDVDPSGFRVKSFYEGAGFEVPLILRYTDRLIKPIAGKALVVAQNSLGQEHVPFALTNWGGYAVDGSLLNDEELWVYNPFEIFRMVFLKDPFPALDVTTENGRRILTAHIDGDAFFGNAEFSPNRNLGEVIRDEVIKAYGIPHTVSLIEADVAPYGLYPDRSEKLRAIAKSIFSLPNVEPASHSFSHPFTWQTDRYSEKKLQYGYNLPVKGYSFDPVREIKGSVEFINQLLEETGKKVKVFQWTGSCDPDGEEVELTYKLGIFNVNGGDTTVTEAEPFLRNISPMGVNFGPYFQVYAPIQNENVYTNLWTGPFWGYMNVIQTFKLTDKPYRLKPISIYYHFYSAQKQASLNALKRVYEYALSERTNPMFLSEFAAQVLDFRETALLKEGNGFRIKNSGHLRTLRVDRSMGYPDLRKSKGVIGFYERGNDIYVNLDGTGNYYLEFTKEKVNWFNLEETNGQVESAKRENGRIHLAIRAYVPLEVKLDTGPCNVSINGKRLPSGLQTYKGGYRAEIEAVCHY</sequence>
<protein>
    <submittedName>
        <fullName evidence="2">Uncharacterized protein (TIGR01370 family)</fullName>
    </submittedName>
</protein>
<organism evidence="2 3">
    <name type="scientific">Hydrogenivirga caldilitoris</name>
    <dbReference type="NCBI Taxonomy" id="246264"/>
    <lineage>
        <taxon>Bacteria</taxon>
        <taxon>Pseudomonadati</taxon>
        <taxon>Aquificota</taxon>
        <taxon>Aquificia</taxon>
        <taxon>Aquificales</taxon>
        <taxon>Aquificaceae</taxon>
        <taxon>Hydrogenivirga</taxon>
    </lineage>
</organism>
<dbReference type="CDD" id="cd10922">
    <property type="entry name" value="CE4_PelA_like_C"/>
    <property type="match status" value="1"/>
</dbReference>
<comment type="caution">
    <text evidence="2">The sequence shown here is derived from an EMBL/GenBank/DDBJ whole genome shotgun (WGS) entry which is preliminary data.</text>
</comment>
<dbReference type="PANTHER" id="PTHR35882">
    <property type="entry name" value="PELA"/>
    <property type="match status" value="1"/>
</dbReference>
<evidence type="ECO:0000259" key="1">
    <source>
        <dbReference type="Pfam" id="PF03537"/>
    </source>
</evidence>
<accession>A0A497XPR3</accession>
<dbReference type="Proteomes" id="UP000267841">
    <property type="component" value="Unassembled WGS sequence"/>
</dbReference>